<organism evidence="1 2">
    <name type="scientific">Mesorhizobium opportunistum</name>
    <dbReference type="NCBI Taxonomy" id="593909"/>
    <lineage>
        <taxon>Bacteria</taxon>
        <taxon>Pseudomonadati</taxon>
        <taxon>Pseudomonadota</taxon>
        <taxon>Alphaproteobacteria</taxon>
        <taxon>Hyphomicrobiales</taxon>
        <taxon>Phyllobacteriaceae</taxon>
        <taxon>Mesorhizobium</taxon>
    </lineage>
</organism>
<sequence length="33" mass="3731">MPAEAMVQTGERTALSYFVKPLSDQISRAFQEE</sequence>
<comment type="caution">
    <text evidence="1">The sequence shown here is derived from an EMBL/GenBank/DDBJ whole genome shotgun (WGS) entry which is preliminary data.</text>
</comment>
<evidence type="ECO:0000313" key="2">
    <source>
        <dbReference type="Proteomes" id="UP001464387"/>
    </source>
</evidence>
<gene>
    <name evidence="1" type="ORF">NKI33_33435</name>
</gene>
<reference evidence="1 2" key="1">
    <citation type="journal article" date="2024" name="Proc. Natl. Acad. Sci. U.S.A.">
        <title>The evolutionary genomics of adaptation to stress in wild rhizobium bacteria.</title>
        <authorList>
            <person name="Kehlet-Delgado H."/>
            <person name="Montoya A.P."/>
            <person name="Jensen K.T."/>
            <person name="Wendlandt C.E."/>
            <person name="Dexheimer C."/>
            <person name="Roberts M."/>
            <person name="Torres Martinez L."/>
            <person name="Friesen M.L."/>
            <person name="Griffitts J.S."/>
            <person name="Porter S.S."/>
        </authorList>
    </citation>
    <scope>NUCLEOTIDE SEQUENCE [LARGE SCALE GENOMIC DNA]</scope>
    <source>
        <strain evidence="1 2">M0729</strain>
    </source>
</reference>
<dbReference type="Proteomes" id="UP001464387">
    <property type="component" value="Unassembled WGS sequence"/>
</dbReference>
<protein>
    <submittedName>
        <fullName evidence="1">HlyD family secretion protein</fullName>
    </submittedName>
</protein>
<dbReference type="EMBL" id="JAMYPJ010000112">
    <property type="protein sequence ID" value="MER8937809.1"/>
    <property type="molecule type" value="Genomic_DNA"/>
</dbReference>
<name>A0ABV1YS39_9HYPH</name>
<proteinExistence type="predicted"/>
<accession>A0ABV1YS39</accession>
<keyword evidence="2" id="KW-1185">Reference proteome</keyword>
<feature type="non-terminal residue" evidence="1">
    <location>
        <position position="1"/>
    </location>
</feature>
<evidence type="ECO:0000313" key="1">
    <source>
        <dbReference type="EMBL" id="MER8937809.1"/>
    </source>
</evidence>